<feature type="transmembrane region" description="Helical" evidence="2">
    <location>
        <begin position="286"/>
        <end position="304"/>
    </location>
</feature>
<dbReference type="AlphaFoldDB" id="A0AAW1KBK0"/>
<evidence type="ECO:0008006" key="7">
    <source>
        <dbReference type="Google" id="ProtNLM"/>
    </source>
</evidence>
<reference evidence="5" key="1">
    <citation type="submission" date="2024-03" db="EMBL/GenBank/DDBJ databases">
        <title>WGS assembly of Saponaria officinalis var. Norfolk2.</title>
        <authorList>
            <person name="Jenkins J."/>
            <person name="Shu S."/>
            <person name="Grimwood J."/>
            <person name="Barry K."/>
            <person name="Goodstein D."/>
            <person name="Schmutz J."/>
            <person name="Leebens-Mack J."/>
            <person name="Osbourn A."/>
        </authorList>
    </citation>
    <scope>NUCLEOTIDE SEQUENCE [LARGE SCALE GENOMIC DNA]</scope>
    <source>
        <strain evidence="5">JIC</strain>
    </source>
</reference>
<dbReference type="PANTHER" id="PTHR12289">
    <property type="entry name" value="METAXIN RELATED"/>
    <property type="match status" value="1"/>
</dbReference>
<name>A0AAW1KBK0_SAPOF</name>
<dbReference type="InterPro" id="IPR033468">
    <property type="entry name" value="Metaxin_GST"/>
</dbReference>
<keyword evidence="2" id="KW-0472">Membrane</keyword>
<proteinExistence type="predicted"/>
<evidence type="ECO:0000256" key="1">
    <source>
        <dbReference type="SAM" id="MobiDB-lite"/>
    </source>
</evidence>
<dbReference type="EMBL" id="JBDFQZ010000006">
    <property type="protein sequence ID" value="KAK9715478.1"/>
    <property type="molecule type" value="Genomic_DNA"/>
</dbReference>
<keyword evidence="2" id="KW-1133">Transmembrane helix</keyword>
<evidence type="ECO:0000259" key="4">
    <source>
        <dbReference type="Pfam" id="PF17172"/>
    </source>
</evidence>
<dbReference type="InterPro" id="IPR036282">
    <property type="entry name" value="Glutathione-S-Trfase_C_sf"/>
</dbReference>
<dbReference type="InterPro" id="IPR050931">
    <property type="entry name" value="Mito_Protein_Transport_Metaxin"/>
</dbReference>
<feature type="compositionally biased region" description="Basic residues" evidence="1">
    <location>
        <begin position="261"/>
        <end position="271"/>
    </location>
</feature>
<feature type="compositionally biased region" description="Polar residues" evidence="1">
    <location>
        <begin position="247"/>
        <end position="260"/>
    </location>
</feature>
<dbReference type="Proteomes" id="UP001443914">
    <property type="component" value="Unassembled WGS sequence"/>
</dbReference>
<comment type="caution">
    <text evidence="5">The sequence shown here is derived from an EMBL/GenBank/DDBJ whole genome shotgun (WGS) entry which is preliminary data.</text>
</comment>
<keyword evidence="6" id="KW-1185">Reference proteome</keyword>
<accession>A0AAW1KBK0</accession>
<feature type="domain" description="Thioredoxin-like fold" evidence="4">
    <location>
        <begin position="25"/>
        <end position="118"/>
    </location>
</feature>
<dbReference type="PANTHER" id="PTHR12289:SF41">
    <property type="entry name" value="FAILED AXON CONNECTIONS-RELATED"/>
    <property type="match status" value="1"/>
</dbReference>
<dbReference type="Pfam" id="PF17171">
    <property type="entry name" value="GST_C_6"/>
    <property type="match status" value="1"/>
</dbReference>
<gene>
    <name evidence="5" type="ORF">RND81_06G167800</name>
</gene>
<evidence type="ECO:0000313" key="5">
    <source>
        <dbReference type="EMBL" id="KAK9715478.1"/>
    </source>
</evidence>
<dbReference type="SUPFAM" id="SSF47616">
    <property type="entry name" value="GST C-terminal domain-like"/>
    <property type="match status" value="1"/>
</dbReference>
<sequence>MQEQRDEKLTLFTTNPCFGLPTACPKSLPIFFYLKFSNTPFDLCYNSTFPDSDHIPFIESGSYVAYNNEKGGVIECLREDRIVDLDSDFRTIPEWVSTKAMVGSWLMDALTYELWIASDKTSVNKIYYSDLPWPIGSILYYKQAHDAKRYLGITNENSERIEAEIYRRANVAYGALSTQLGDDSFLFGSRPSSLDALFLGHALIILQALPETSDLKSKLLNYDNLVKYAERLGSQFIEEFSVQSAVPASSSTPKQGGFSSRRTKPKNKPKKERTEEEKKFRRRAKFFLGAQFISVVLFLSLFSGSDAGQVELDEVDDGSDYTD</sequence>
<evidence type="ECO:0000256" key="2">
    <source>
        <dbReference type="SAM" id="Phobius"/>
    </source>
</evidence>
<feature type="domain" description="Metaxin glutathione S-transferase" evidence="3">
    <location>
        <begin position="171"/>
        <end position="232"/>
    </location>
</feature>
<evidence type="ECO:0000313" key="6">
    <source>
        <dbReference type="Proteomes" id="UP001443914"/>
    </source>
</evidence>
<dbReference type="Pfam" id="PF17172">
    <property type="entry name" value="GST_N_4"/>
    <property type="match status" value="1"/>
</dbReference>
<organism evidence="5 6">
    <name type="scientific">Saponaria officinalis</name>
    <name type="common">Common soapwort</name>
    <name type="synonym">Lychnis saponaria</name>
    <dbReference type="NCBI Taxonomy" id="3572"/>
    <lineage>
        <taxon>Eukaryota</taxon>
        <taxon>Viridiplantae</taxon>
        <taxon>Streptophyta</taxon>
        <taxon>Embryophyta</taxon>
        <taxon>Tracheophyta</taxon>
        <taxon>Spermatophyta</taxon>
        <taxon>Magnoliopsida</taxon>
        <taxon>eudicotyledons</taxon>
        <taxon>Gunneridae</taxon>
        <taxon>Pentapetalae</taxon>
        <taxon>Caryophyllales</taxon>
        <taxon>Caryophyllaceae</taxon>
        <taxon>Caryophylleae</taxon>
        <taxon>Saponaria</taxon>
    </lineage>
</organism>
<dbReference type="CDD" id="cd03193">
    <property type="entry name" value="GST_C_Metaxin"/>
    <property type="match status" value="1"/>
</dbReference>
<dbReference type="InterPro" id="IPR012336">
    <property type="entry name" value="Thioredoxin-like_fold"/>
</dbReference>
<evidence type="ECO:0000259" key="3">
    <source>
        <dbReference type="Pfam" id="PF17171"/>
    </source>
</evidence>
<feature type="region of interest" description="Disordered" evidence="1">
    <location>
        <begin position="247"/>
        <end position="277"/>
    </location>
</feature>
<protein>
    <recommendedName>
        <fullName evidence="7">Metaxin</fullName>
    </recommendedName>
</protein>
<keyword evidence="2" id="KW-0812">Transmembrane</keyword>
<dbReference type="GO" id="GO:0005741">
    <property type="term" value="C:mitochondrial outer membrane"/>
    <property type="evidence" value="ECO:0007669"/>
    <property type="project" value="TreeGrafter"/>
</dbReference>
<dbReference type="GO" id="GO:0006626">
    <property type="term" value="P:protein targeting to mitochondrion"/>
    <property type="evidence" value="ECO:0007669"/>
    <property type="project" value="TreeGrafter"/>
</dbReference>